<dbReference type="AlphaFoldDB" id="A0A4U0FHP3"/>
<evidence type="ECO:0000313" key="2">
    <source>
        <dbReference type="Proteomes" id="UP000309673"/>
    </source>
</evidence>
<dbReference type="OrthoDB" id="2678548at2"/>
<proteinExistence type="predicted"/>
<name>A0A4U0FHP3_9BACL</name>
<dbReference type="RefSeq" id="WP_136776290.1">
    <property type="nucleotide sequence ID" value="NZ_SUPK01000001.1"/>
</dbReference>
<sequence length="171" mass="19492">MSSYFGGGPDQGGKPQDGEWLDRLDRFMQRLLKPDKPEDSARGAKVKASGDYSEWLAQLVKDLLKPIEISGDTGVEDSTDSLVRTLTAKEPKKLTVTMQLPYDTNLRTLQVFATSELLRVMGLPDNRTHTVRFPCRVYPRSGRARLEDGRLVIKFRRRPLDQNEVELFIRL</sequence>
<reference evidence="1 2" key="1">
    <citation type="submission" date="2019-04" db="EMBL/GenBank/DDBJ databases">
        <title>Cohnella sp. nov., isolated from soil.</title>
        <authorList>
            <person name="Kim W."/>
        </authorList>
    </citation>
    <scope>NUCLEOTIDE SEQUENCE [LARGE SCALE GENOMIC DNA]</scope>
    <source>
        <strain evidence="1 2">CAU 1483</strain>
    </source>
</reference>
<dbReference type="Proteomes" id="UP000309673">
    <property type="component" value="Unassembled WGS sequence"/>
</dbReference>
<dbReference type="EMBL" id="SUPK01000001">
    <property type="protein sequence ID" value="TJY44481.1"/>
    <property type="molecule type" value="Genomic_DNA"/>
</dbReference>
<organism evidence="1 2">
    <name type="scientific">Cohnella pontilimi</name>
    <dbReference type="NCBI Taxonomy" id="2564100"/>
    <lineage>
        <taxon>Bacteria</taxon>
        <taxon>Bacillati</taxon>
        <taxon>Bacillota</taxon>
        <taxon>Bacilli</taxon>
        <taxon>Bacillales</taxon>
        <taxon>Paenibacillaceae</taxon>
        <taxon>Cohnella</taxon>
    </lineage>
</organism>
<keyword evidence="2" id="KW-1185">Reference proteome</keyword>
<comment type="caution">
    <text evidence="1">The sequence shown here is derived from an EMBL/GenBank/DDBJ whole genome shotgun (WGS) entry which is preliminary data.</text>
</comment>
<evidence type="ECO:0000313" key="1">
    <source>
        <dbReference type="EMBL" id="TJY44481.1"/>
    </source>
</evidence>
<protein>
    <submittedName>
        <fullName evidence="1">Uncharacterized protein</fullName>
    </submittedName>
</protein>
<accession>A0A4U0FHP3</accession>
<gene>
    <name evidence="1" type="ORF">E5161_03630</name>
</gene>